<feature type="binding site" evidence="5">
    <location>
        <position position="229"/>
    </location>
    <ligand>
        <name>Fe cation</name>
        <dbReference type="ChEBI" id="CHEBI:24875"/>
        <note>catalytic</note>
    </ligand>
</feature>
<accession>B0CDM9</accession>
<dbReference type="HOGENOM" id="CLU_016472_6_3_3"/>
<dbReference type="GO" id="GO:0046872">
    <property type="term" value="F:metal ion binding"/>
    <property type="evidence" value="ECO:0007669"/>
    <property type="project" value="UniProtKB-KW"/>
</dbReference>
<dbReference type="KEGG" id="amr:AM1_3102"/>
<dbReference type="GO" id="GO:0016121">
    <property type="term" value="P:carotene catabolic process"/>
    <property type="evidence" value="ECO:0007669"/>
    <property type="project" value="TreeGrafter"/>
</dbReference>
<evidence type="ECO:0000256" key="3">
    <source>
        <dbReference type="ARBA" id="ARBA00023002"/>
    </source>
</evidence>
<proteinExistence type="inferred from homology"/>
<evidence type="ECO:0000256" key="4">
    <source>
        <dbReference type="ARBA" id="ARBA00023004"/>
    </source>
</evidence>
<comment type="similarity">
    <text evidence="1">Belongs to the carotenoid oxygenase family.</text>
</comment>
<sequence>MTVSAPTRNTYLDHNWQGGHQSLKEEYDYAIADIDGEIPAELSGTLFRNGPGLLDVNGTPLQHPFDGDGMICSIQFDQGKAHFRNRFVRTEGYLAEQEAGKILYRGVFGTPKPGGLLANAFDINFKNIANTHIIYWAGKLLALWEADQPYRLDPSTLDTLGLEDFSGLLNPGDPFSAHPRILPHADGDRLVNFAIKPGLSSKVKLFEFDPSGEVVHQQQFVIPGFAFIHDFAVTPNYYIFFQNPVILNPIPFLLGFKGAGECISFKPGSPTKIWLVRRGENKPQQLDTDACFVFHHANAYEEDGQVIVDSICYDTFPGLESGIDFRTIDFDGVPPGSLWRFHLNPETATVEKTPLIQRSCEFPTLNPANVAHDYRYVYIGATDTSTGNAPLQAILKQDVKTGEEQVWSAAPQGFMGEPVFIPKPNATQEDHGWLIALVYDGDHDRSDVVILDAERIEQGPLARLHLKHHIPYGLHGSFTPTLF</sequence>
<comment type="cofactor">
    <cofactor evidence="5">
        <name>Fe(2+)</name>
        <dbReference type="ChEBI" id="CHEBI:29033"/>
    </cofactor>
    <text evidence="5">Binds 1 Fe(2+) ion per subunit.</text>
</comment>
<keyword evidence="4 5" id="KW-0408">Iron</keyword>
<keyword evidence="2 5" id="KW-0479">Metal-binding</keyword>
<keyword evidence="7" id="KW-1185">Reference proteome</keyword>
<keyword evidence="3" id="KW-0560">Oxidoreductase</keyword>
<evidence type="ECO:0000256" key="5">
    <source>
        <dbReference type="PIRSR" id="PIRSR604294-1"/>
    </source>
</evidence>
<protein>
    <submittedName>
        <fullName evidence="6">Retinal pigment epithelial membrane protein, putative</fullName>
    </submittedName>
</protein>
<name>B0CDM9_ACAM1</name>
<dbReference type="STRING" id="329726.AM1_3102"/>
<dbReference type="PANTHER" id="PTHR10543">
    <property type="entry name" value="BETA-CAROTENE DIOXYGENASE"/>
    <property type="match status" value="1"/>
</dbReference>
<dbReference type="InterPro" id="IPR011048">
    <property type="entry name" value="Haem_d1_sf"/>
</dbReference>
<feature type="binding site" evidence="5">
    <location>
        <position position="295"/>
    </location>
    <ligand>
        <name>Fe cation</name>
        <dbReference type="ChEBI" id="CHEBI:24875"/>
        <note>catalytic</note>
    </ligand>
</feature>
<evidence type="ECO:0000256" key="1">
    <source>
        <dbReference type="ARBA" id="ARBA00006787"/>
    </source>
</evidence>
<dbReference type="EMBL" id="CP000828">
    <property type="protein sequence ID" value="ABW28098.1"/>
    <property type="molecule type" value="Genomic_DNA"/>
</dbReference>
<dbReference type="Proteomes" id="UP000000268">
    <property type="component" value="Chromosome"/>
</dbReference>
<feature type="binding site" evidence="5">
    <location>
        <position position="475"/>
    </location>
    <ligand>
        <name>Fe cation</name>
        <dbReference type="ChEBI" id="CHEBI:24875"/>
        <note>catalytic</note>
    </ligand>
</feature>
<dbReference type="InterPro" id="IPR004294">
    <property type="entry name" value="Carotenoid_Oase"/>
</dbReference>
<gene>
    <name evidence="6" type="ordered locus">AM1_3102</name>
</gene>
<feature type="binding site" evidence="5">
    <location>
        <position position="178"/>
    </location>
    <ligand>
        <name>Fe cation</name>
        <dbReference type="ChEBI" id="CHEBI:24875"/>
        <note>catalytic</note>
    </ligand>
</feature>
<dbReference type="AlphaFoldDB" id="B0CDM9"/>
<dbReference type="GO" id="GO:0010436">
    <property type="term" value="F:carotenoid dioxygenase activity"/>
    <property type="evidence" value="ECO:0007669"/>
    <property type="project" value="TreeGrafter"/>
</dbReference>
<evidence type="ECO:0000313" key="7">
    <source>
        <dbReference type="Proteomes" id="UP000000268"/>
    </source>
</evidence>
<dbReference type="Pfam" id="PF03055">
    <property type="entry name" value="RPE65"/>
    <property type="match status" value="1"/>
</dbReference>
<dbReference type="SUPFAM" id="SSF51004">
    <property type="entry name" value="C-terminal (heme d1) domain of cytochrome cd1-nitrite reductase"/>
    <property type="match status" value="1"/>
</dbReference>
<dbReference type="PANTHER" id="PTHR10543:SF89">
    <property type="entry name" value="CAROTENOID 9,10(9',10')-CLEAVAGE DIOXYGENASE 1"/>
    <property type="match status" value="1"/>
</dbReference>
<reference evidence="6 7" key="1">
    <citation type="journal article" date="2008" name="Proc. Natl. Acad. Sci. U.S.A.">
        <title>Niche adaptation and genome expansion in the chlorophyll d-producing cyanobacterium Acaryochloris marina.</title>
        <authorList>
            <person name="Swingley W.D."/>
            <person name="Chen M."/>
            <person name="Cheung P.C."/>
            <person name="Conrad A.L."/>
            <person name="Dejesa L.C."/>
            <person name="Hao J."/>
            <person name="Honchak B.M."/>
            <person name="Karbach L.E."/>
            <person name="Kurdoglu A."/>
            <person name="Lahiri S."/>
            <person name="Mastrian S.D."/>
            <person name="Miyashita H."/>
            <person name="Page L."/>
            <person name="Ramakrishna P."/>
            <person name="Satoh S."/>
            <person name="Sattley W.M."/>
            <person name="Shimada Y."/>
            <person name="Taylor H.L."/>
            <person name="Tomo T."/>
            <person name="Tsuchiya T."/>
            <person name="Wang Z.T."/>
            <person name="Raymond J."/>
            <person name="Mimuro M."/>
            <person name="Blankenship R.E."/>
            <person name="Touchman J.W."/>
        </authorList>
    </citation>
    <scope>NUCLEOTIDE SEQUENCE [LARGE SCALE GENOMIC DNA]</scope>
    <source>
        <strain evidence="7">MBIC 11017</strain>
    </source>
</reference>
<dbReference type="OrthoDB" id="6636843at2"/>
<evidence type="ECO:0000313" key="6">
    <source>
        <dbReference type="EMBL" id="ABW28098.1"/>
    </source>
</evidence>
<dbReference type="eggNOG" id="COG3670">
    <property type="taxonomic scope" value="Bacteria"/>
</dbReference>
<organism evidence="6 7">
    <name type="scientific">Acaryochloris marina (strain MBIC 11017)</name>
    <dbReference type="NCBI Taxonomy" id="329726"/>
    <lineage>
        <taxon>Bacteria</taxon>
        <taxon>Bacillati</taxon>
        <taxon>Cyanobacteriota</taxon>
        <taxon>Cyanophyceae</taxon>
        <taxon>Acaryochloridales</taxon>
        <taxon>Acaryochloridaceae</taxon>
        <taxon>Acaryochloris</taxon>
    </lineage>
</organism>
<evidence type="ECO:0000256" key="2">
    <source>
        <dbReference type="ARBA" id="ARBA00022723"/>
    </source>
</evidence>
<dbReference type="RefSeq" id="WP_012163526.1">
    <property type="nucleotide sequence ID" value="NC_009925.1"/>
</dbReference>